<dbReference type="PANTHER" id="PTHR33240:SF8">
    <property type="entry name" value="OS03G0439900 PROTEIN"/>
    <property type="match status" value="1"/>
</dbReference>
<dbReference type="PANTHER" id="PTHR33240">
    <property type="entry name" value="OS08G0508500 PROTEIN"/>
    <property type="match status" value="1"/>
</dbReference>
<evidence type="ECO:0000313" key="1">
    <source>
        <dbReference type="EMBL" id="RRT51200.1"/>
    </source>
</evidence>
<reference evidence="1 2" key="1">
    <citation type="journal article" date="2014" name="Agronomy (Basel)">
        <title>A Draft Genome Sequence for Ensete ventricosum, the Drought-Tolerant Tree Against Hunger.</title>
        <authorList>
            <person name="Harrison J."/>
            <person name="Moore K.A."/>
            <person name="Paszkiewicz K."/>
            <person name="Jones T."/>
            <person name="Grant M."/>
            <person name="Ambacheew D."/>
            <person name="Muzemil S."/>
            <person name="Studholme D.J."/>
        </authorList>
    </citation>
    <scope>NUCLEOTIDE SEQUENCE [LARGE SCALE GENOMIC DNA]</scope>
</reference>
<organism evidence="1 2">
    <name type="scientific">Ensete ventricosum</name>
    <name type="common">Abyssinian banana</name>
    <name type="synonym">Musa ensete</name>
    <dbReference type="NCBI Taxonomy" id="4639"/>
    <lineage>
        <taxon>Eukaryota</taxon>
        <taxon>Viridiplantae</taxon>
        <taxon>Streptophyta</taxon>
        <taxon>Embryophyta</taxon>
        <taxon>Tracheophyta</taxon>
        <taxon>Spermatophyta</taxon>
        <taxon>Magnoliopsida</taxon>
        <taxon>Liliopsida</taxon>
        <taxon>Zingiberales</taxon>
        <taxon>Musaceae</taxon>
        <taxon>Ensete</taxon>
    </lineage>
</organism>
<name>A0A426YHR4_ENSVE</name>
<accession>A0A426YHR4</accession>
<dbReference type="Proteomes" id="UP000287651">
    <property type="component" value="Unassembled WGS sequence"/>
</dbReference>
<comment type="caution">
    <text evidence="1">The sequence shown here is derived from an EMBL/GenBank/DDBJ whole genome shotgun (WGS) entry which is preliminary data.</text>
</comment>
<sequence length="164" mass="17450">MLQDRILNLIPSRMAKEAAPPTPTPVAMPLIMVAPSAPQPGITDEGLSALTPDRYWRLFTDPGLTPPGSRVAAFQELGLTDQDLTPLTSTLTGLTGDSIAPLGMTTLSLTISEEPRTKTLMVVFIVVDLPSAYNAIIGRPTLNRLRAMVSTRPEATPGSLDDAT</sequence>
<dbReference type="AlphaFoldDB" id="A0A426YHR4"/>
<gene>
    <name evidence="1" type="ORF">B296_00040033</name>
</gene>
<protein>
    <submittedName>
        <fullName evidence="1">Uncharacterized protein</fullName>
    </submittedName>
</protein>
<proteinExistence type="predicted"/>
<dbReference type="EMBL" id="AMZH03012352">
    <property type="protein sequence ID" value="RRT51200.1"/>
    <property type="molecule type" value="Genomic_DNA"/>
</dbReference>
<evidence type="ECO:0000313" key="2">
    <source>
        <dbReference type="Proteomes" id="UP000287651"/>
    </source>
</evidence>